<dbReference type="PANTHER" id="PTHR47979">
    <property type="entry name" value="DRAB11-RELATED"/>
    <property type="match status" value="1"/>
</dbReference>
<dbReference type="PROSITE" id="PS51420">
    <property type="entry name" value="RHO"/>
    <property type="match status" value="1"/>
</dbReference>
<reference evidence="9" key="1">
    <citation type="submission" date="2020-12" db="EMBL/GenBank/DDBJ databases">
        <title>Metabolic potential, ecology and presence of endohyphal bacteria is reflected in genomic diversity of Mucoromycotina.</title>
        <authorList>
            <person name="Muszewska A."/>
            <person name="Okrasinska A."/>
            <person name="Steczkiewicz K."/>
            <person name="Drgas O."/>
            <person name="Orlowska M."/>
            <person name="Perlinska-Lenart U."/>
            <person name="Aleksandrzak-Piekarczyk T."/>
            <person name="Szatraj K."/>
            <person name="Zielenkiewicz U."/>
            <person name="Pilsyk S."/>
            <person name="Malc E."/>
            <person name="Mieczkowski P."/>
            <person name="Kruszewska J.S."/>
            <person name="Biernat P."/>
            <person name="Pawlowska J."/>
        </authorList>
    </citation>
    <scope>NUCLEOTIDE SEQUENCE</scope>
    <source>
        <strain evidence="9">CBS 226.32</strain>
    </source>
</reference>
<dbReference type="NCBIfam" id="TIGR00231">
    <property type="entry name" value="small_GTP"/>
    <property type="match status" value="1"/>
</dbReference>
<evidence type="ECO:0000256" key="5">
    <source>
        <dbReference type="ARBA" id="ARBA00023288"/>
    </source>
</evidence>
<dbReference type="Gene3D" id="3.40.50.300">
    <property type="entry name" value="P-loop containing nucleotide triphosphate hydrolases"/>
    <property type="match status" value="1"/>
</dbReference>
<evidence type="ECO:0000256" key="7">
    <source>
        <dbReference type="ARBA" id="ARBA00037794"/>
    </source>
</evidence>
<dbReference type="PROSITE" id="PS51421">
    <property type="entry name" value="RAS"/>
    <property type="match status" value="1"/>
</dbReference>
<evidence type="ECO:0000313" key="10">
    <source>
        <dbReference type="Proteomes" id="UP000650833"/>
    </source>
</evidence>
<keyword evidence="5" id="KW-0449">Lipoprotein</keyword>
<dbReference type="GO" id="GO:0005525">
    <property type="term" value="F:GTP binding"/>
    <property type="evidence" value="ECO:0007669"/>
    <property type="project" value="UniProtKB-KW"/>
</dbReference>
<dbReference type="Proteomes" id="UP000650833">
    <property type="component" value="Unassembled WGS sequence"/>
</dbReference>
<accession>A0A8H7ULE1</accession>
<organism evidence="9 10">
    <name type="scientific">Mucor plumbeus</name>
    <dbReference type="NCBI Taxonomy" id="97098"/>
    <lineage>
        <taxon>Eukaryota</taxon>
        <taxon>Fungi</taxon>
        <taxon>Fungi incertae sedis</taxon>
        <taxon>Mucoromycota</taxon>
        <taxon>Mucoromycotina</taxon>
        <taxon>Mucoromycetes</taxon>
        <taxon>Mucorales</taxon>
        <taxon>Mucorineae</taxon>
        <taxon>Mucoraceae</taxon>
        <taxon>Mucor</taxon>
    </lineage>
</organism>
<proteinExistence type="inferred from homology"/>
<dbReference type="Pfam" id="PF00071">
    <property type="entry name" value="Ras"/>
    <property type="match status" value="1"/>
</dbReference>
<feature type="compositionally biased region" description="Basic and acidic residues" evidence="8">
    <location>
        <begin position="216"/>
        <end position="228"/>
    </location>
</feature>
<keyword evidence="2" id="KW-0547">Nucleotide-binding</keyword>
<dbReference type="SMART" id="SM00173">
    <property type="entry name" value="RAS"/>
    <property type="match status" value="1"/>
</dbReference>
<gene>
    <name evidence="9" type="ORF">INT46_006743</name>
</gene>
<feature type="region of interest" description="Disordered" evidence="8">
    <location>
        <begin position="209"/>
        <end position="228"/>
    </location>
</feature>
<evidence type="ECO:0000256" key="2">
    <source>
        <dbReference type="ARBA" id="ARBA00022741"/>
    </source>
</evidence>
<dbReference type="GO" id="GO:0000139">
    <property type="term" value="C:Golgi membrane"/>
    <property type="evidence" value="ECO:0007669"/>
    <property type="project" value="UniProtKB-SubCell"/>
</dbReference>
<keyword evidence="3" id="KW-0342">GTP-binding</keyword>
<name>A0A8H7ULE1_9FUNG</name>
<dbReference type="FunFam" id="3.40.50.300:FF:000067">
    <property type="entry name" value="ras-related protein RABA1f"/>
    <property type="match status" value="1"/>
</dbReference>
<evidence type="ECO:0000256" key="1">
    <source>
        <dbReference type="ARBA" id="ARBA00006270"/>
    </source>
</evidence>
<dbReference type="PROSITE" id="PS51419">
    <property type="entry name" value="RAB"/>
    <property type="match status" value="1"/>
</dbReference>
<dbReference type="AlphaFoldDB" id="A0A8H7ULE1"/>
<keyword evidence="6" id="KW-0636">Prenylation</keyword>
<dbReference type="OrthoDB" id="9989112at2759"/>
<keyword evidence="10" id="KW-1185">Reference proteome</keyword>
<protein>
    <submittedName>
        <fullName evidence="9">Uncharacterized protein</fullName>
    </submittedName>
</protein>
<sequence length="228" mass="25781">MLLSEEAYDYLFKIVIIGDSGVGKSNLLLRYTSDEFLEDSRSTIGVEFATKSITIDNCFIKAQIWDTSGQERYKAITSAFYRGAVGALLVYDVTRKPSFDHINQWLKELQEHTDENIPLVLIGNKLDLANNKRAVSTEDAERYATETNMLFFETSALDATNVTYAFETMFNHIYKELAKNKLLKKSSSRDIHSLSVGTTKTITLQPPSSMYQYNHRSHDSKKEGGGCC</sequence>
<dbReference type="EMBL" id="JAEPRC010000994">
    <property type="protein sequence ID" value="KAG2190326.1"/>
    <property type="molecule type" value="Genomic_DNA"/>
</dbReference>
<dbReference type="SMART" id="SM00176">
    <property type="entry name" value="RAN"/>
    <property type="match status" value="1"/>
</dbReference>
<dbReference type="InterPro" id="IPR001806">
    <property type="entry name" value="Small_GTPase"/>
</dbReference>
<dbReference type="GO" id="GO:0016197">
    <property type="term" value="P:endosomal transport"/>
    <property type="evidence" value="ECO:0007669"/>
    <property type="project" value="UniProtKB-ARBA"/>
</dbReference>
<comment type="caution">
    <text evidence="9">The sequence shown here is derived from an EMBL/GenBank/DDBJ whole genome shotgun (WGS) entry which is preliminary data.</text>
</comment>
<evidence type="ECO:0000256" key="4">
    <source>
        <dbReference type="ARBA" id="ARBA00023136"/>
    </source>
</evidence>
<dbReference type="SMART" id="SM00174">
    <property type="entry name" value="RHO"/>
    <property type="match status" value="1"/>
</dbReference>
<dbReference type="CDD" id="cd01868">
    <property type="entry name" value="Rab11_like"/>
    <property type="match status" value="1"/>
</dbReference>
<evidence type="ECO:0000256" key="3">
    <source>
        <dbReference type="ARBA" id="ARBA00023134"/>
    </source>
</evidence>
<keyword evidence="4" id="KW-0472">Membrane</keyword>
<evidence type="ECO:0000256" key="8">
    <source>
        <dbReference type="SAM" id="MobiDB-lite"/>
    </source>
</evidence>
<dbReference type="InterPro" id="IPR027417">
    <property type="entry name" value="P-loop_NTPase"/>
</dbReference>
<dbReference type="PRINTS" id="PR00449">
    <property type="entry name" value="RASTRNSFRMNG"/>
</dbReference>
<dbReference type="SMART" id="SM00175">
    <property type="entry name" value="RAB"/>
    <property type="match status" value="1"/>
</dbReference>
<comment type="similarity">
    <text evidence="1">Belongs to the small GTPase superfamily. Rab family.</text>
</comment>
<dbReference type="GO" id="GO:0006887">
    <property type="term" value="P:exocytosis"/>
    <property type="evidence" value="ECO:0007669"/>
    <property type="project" value="UniProtKB-ARBA"/>
</dbReference>
<dbReference type="InterPro" id="IPR050209">
    <property type="entry name" value="Rab_GTPases_membrane_traffic"/>
</dbReference>
<dbReference type="InterPro" id="IPR005225">
    <property type="entry name" value="Small_GTP-bd"/>
</dbReference>
<comment type="subcellular location">
    <subcellularLocation>
        <location evidence="7">Golgi apparatus membrane</location>
        <topology evidence="7">Lipid-anchor</topology>
    </subcellularLocation>
</comment>
<evidence type="ECO:0000313" key="9">
    <source>
        <dbReference type="EMBL" id="KAG2190326.1"/>
    </source>
</evidence>
<dbReference type="SUPFAM" id="SSF52540">
    <property type="entry name" value="P-loop containing nucleoside triphosphate hydrolases"/>
    <property type="match status" value="1"/>
</dbReference>
<evidence type="ECO:0000256" key="6">
    <source>
        <dbReference type="ARBA" id="ARBA00023289"/>
    </source>
</evidence>
<dbReference type="GO" id="GO:0003924">
    <property type="term" value="F:GTPase activity"/>
    <property type="evidence" value="ECO:0007669"/>
    <property type="project" value="InterPro"/>
</dbReference>